<name>A0ABS3WGR8_9BACL</name>
<dbReference type="InterPro" id="IPR013324">
    <property type="entry name" value="RNA_pol_sigma_r3/r4-like"/>
</dbReference>
<dbReference type="Proteomes" id="UP000670947">
    <property type="component" value="Unassembled WGS sequence"/>
</dbReference>
<dbReference type="Gene3D" id="1.10.1740.10">
    <property type="match status" value="1"/>
</dbReference>
<evidence type="ECO:0000256" key="2">
    <source>
        <dbReference type="ARBA" id="ARBA00023015"/>
    </source>
</evidence>
<keyword evidence="2" id="KW-0805">Transcription regulation</keyword>
<evidence type="ECO:0000313" key="9">
    <source>
        <dbReference type="Proteomes" id="UP000670947"/>
    </source>
</evidence>
<sequence>MNGALQAAAAAERDAKEQEFNRLYARYERLVHATAYAIVKDRYLAQDIAQEVFLNIYARLDSVREAANPEAWMTAVARNKAIDYRRKAFGRVLLTDRVERWSAGAADGPDRASAVADALRLIMRLDPLLRQPLLLIYAHDLTYEQIARVQRLTVAAVKTRIHRARKQLRAMARE</sequence>
<dbReference type="Pfam" id="PF08281">
    <property type="entry name" value="Sigma70_r4_2"/>
    <property type="match status" value="1"/>
</dbReference>
<keyword evidence="3" id="KW-0731">Sigma factor</keyword>
<gene>
    <name evidence="8" type="ORF">I8J29_24370</name>
</gene>
<dbReference type="EMBL" id="JAGGDJ010000031">
    <property type="protein sequence ID" value="MBO7747325.1"/>
    <property type="molecule type" value="Genomic_DNA"/>
</dbReference>
<evidence type="ECO:0000256" key="3">
    <source>
        <dbReference type="ARBA" id="ARBA00023082"/>
    </source>
</evidence>
<comment type="similarity">
    <text evidence="1">Belongs to the sigma-70 factor family. ECF subfamily.</text>
</comment>
<evidence type="ECO:0000259" key="6">
    <source>
        <dbReference type="Pfam" id="PF04542"/>
    </source>
</evidence>
<comment type="caution">
    <text evidence="8">The sequence shown here is derived from an EMBL/GenBank/DDBJ whole genome shotgun (WGS) entry which is preliminary data.</text>
</comment>
<evidence type="ECO:0000256" key="5">
    <source>
        <dbReference type="ARBA" id="ARBA00023163"/>
    </source>
</evidence>
<evidence type="ECO:0000259" key="7">
    <source>
        <dbReference type="Pfam" id="PF08281"/>
    </source>
</evidence>
<dbReference type="Pfam" id="PF04542">
    <property type="entry name" value="Sigma70_r2"/>
    <property type="match status" value="1"/>
</dbReference>
<keyword evidence="9" id="KW-1185">Reference proteome</keyword>
<dbReference type="InterPro" id="IPR007627">
    <property type="entry name" value="RNA_pol_sigma70_r2"/>
</dbReference>
<dbReference type="InterPro" id="IPR013325">
    <property type="entry name" value="RNA_pol_sigma_r2"/>
</dbReference>
<dbReference type="NCBIfam" id="TIGR02937">
    <property type="entry name" value="sigma70-ECF"/>
    <property type="match status" value="1"/>
</dbReference>
<feature type="domain" description="RNA polymerase sigma-70 region 2" evidence="6">
    <location>
        <begin position="23"/>
        <end position="88"/>
    </location>
</feature>
<dbReference type="PANTHER" id="PTHR43133:SF8">
    <property type="entry name" value="RNA POLYMERASE SIGMA FACTOR HI_1459-RELATED"/>
    <property type="match status" value="1"/>
</dbReference>
<dbReference type="Gene3D" id="1.10.10.10">
    <property type="entry name" value="Winged helix-like DNA-binding domain superfamily/Winged helix DNA-binding domain"/>
    <property type="match status" value="1"/>
</dbReference>
<evidence type="ECO:0000256" key="1">
    <source>
        <dbReference type="ARBA" id="ARBA00010641"/>
    </source>
</evidence>
<feature type="domain" description="RNA polymerase sigma factor 70 region 4 type 2" evidence="7">
    <location>
        <begin position="119"/>
        <end position="168"/>
    </location>
</feature>
<dbReference type="InterPro" id="IPR014284">
    <property type="entry name" value="RNA_pol_sigma-70_dom"/>
</dbReference>
<reference evidence="8 9" key="1">
    <citation type="submission" date="2021-03" db="EMBL/GenBank/DDBJ databases">
        <title>Paenibacillus artemisicola MWE-103 whole genome sequence.</title>
        <authorList>
            <person name="Ham Y.J."/>
        </authorList>
    </citation>
    <scope>NUCLEOTIDE SEQUENCE [LARGE SCALE GENOMIC DNA]</scope>
    <source>
        <strain evidence="8 9">MWE-103</strain>
    </source>
</reference>
<organism evidence="8 9">
    <name type="scientific">Paenibacillus artemisiicola</name>
    <dbReference type="NCBI Taxonomy" id="1172618"/>
    <lineage>
        <taxon>Bacteria</taxon>
        <taxon>Bacillati</taxon>
        <taxon>Bacillota</taxon>
        <taxon>Bacilli</taxon>
        <taxon>Bacillales</taxon>
        <taxon>Paenibacillaceae</taxon>
        <taxon>Paenibacillus</taxon>
    </lineage>
</organism>
<dbReference type="CDD" id="cd06171">
    <property type="entry name" value="Sigma70_r4"/>
    <property type="match status" value="1"/>
</dbReference>
<evidence type="ECO:0000256" key="4">
    <source>
        <dbReference type="ARBA" id="ARBA00023125"/>
    </source>
</evidence>
<dbReference type="SUPFAM" id="SSF88946">
    <property type="entry name" value="Sigma2 domain of RNA polymerase sigma factors"/>
    <property type="match status" value="1"/>
</dbReference>
<dbReference type="InterPro" id="IPR013249">
    <property type="entry name" value="RNA_pol_sigma70_r4_t2"/>
</dbReference>
<protein>
    <submittedName>
        <fullName evidence="8">RNA polymerase sigma factor</fullName>
    </submittedName>
</protein>
<keyword evidence="4" id="KW-0238">DNA-binding</keyword>
<dbReference type="InterPro" id="IPR036388">
    <property type="entry name" value="WH-like_DNA-bd_sf"/>
</dbReference>
<dbReference type="InterPro" id="IPR039425">
    <property type="entry name" value="RNA_pol_sigma-70-like"/>
</dbReference>
<dbReference type="PANTHER" id="PTHR43133">
    <property type="entry name" value="RNA POLYMERASE ECF-TYPE SIGMA FACTO"/>
    <property type="match status" value="1"/>
</dbReference>
<keyword evidence="5" id="KW-0804">Transcription</keyword>
<dbReference type="SUPFAM" id="SSF88659">
    <property type="entry name" value="Sigma3 and sigma4 domains of RNA polymerase sigma factors"/>
    <property type="match status" value="1"/>
</dbReference>
<dbReference type="RefSeq" id="WP_208850026.1">
    <property type="nucleotide sequence ID" value="NZ_JAGGDJ010000031.1"/>
</dbReference>
<evidence type="ECO:0000313" key="8">
    <source>
        <dbReference type="EMBL" id="MBO7747325.1"/>
    </source>
</evidence>
<accession>A0ABS3WGR8</accession>
<proteinExistence type="inferred from homology"/>